<dbReference type="SUPFAM" id="SSF51445">
    <property type="entry name" value="(Trans)glycosidases"/>
    <property type="match status" value="1"/>
</dbReference>
<evidence type="ECO:0000259" key="3">
    <source>
        <dbReference type="PROSITE" id="PS50940"/>
    </source>
</evidence>
<feature type="region of interest" description="Disordered" evidence="1">
    <location>
        <begin position="547"/>
        <end position="635"/>
    </location>
</feature>
<dbReference type="InterPro" id="IPR052750">
    <property type="entry name" value="GH18_Chitinase"/>
</dbReference>
<dbReference type="CDD" id="cd06543">
    <property type="entry name" value="GH18_PF-ChiA-like"/>
    <property type="match status" value="1"/>
</dbReference>
<dbReference type="SMART" id="SM00494">
    <property type="entry name" value="ChtBD2"/>
    <property type="match status" value="1"/>
</dbReference>
<dbReference type="Proteomes" id="UP001642540">
    <property type="component" value="Unassembled WGS sequence"/>
</dbReference>
<feature type="compositionally biased region" description="Low complexity" evidence="1">
    <location>
        <begin position="584"/>
        <end position="593"/>
    </location>
</feature>
<dbReference type="InterPro" id="IPR017853">
    <property type="entry name" value="GH"/>
</dbReference>
<dbReference type="Gene3D" id="3.20.20.80">
    <property type="entry name" value="Glycosidases"/>
    <property type="match status" value="1"/>
</dbReference>
<keyword evidence="2" id="KW-1133">Transmembrane helix</keyword>
<evidence type="ECO:0000256" key="2">
    <source>
        <dbReference type="SAM" id="Phobius"/>
    </source>
</evidence>
<dbReference type="Pfam" id="PF01607">
    <property type="entry name" value="CBM_14"/>
    <property type="match status" value="1"/>
</dbReference>
<comment type="caution">
    <text evidence="4">The sequence shown here is derived from an EMBL/GenBank/DDBJ whole genome shotgun (WGS) entry which is preliminary data.</text>
</comment>
<keyword evidence="2" id="KW-0472">Membrane</keyword>
<feature type="compositionally biased region" description="Pro residues" evidence="1">
    <location>
        <begin position="616"/>
        <end position="625"/>
    </location>
</feature>
<proteinExistence type="predicted"/>
<name>A0ABP1Q4F7_9HEXA</name>
<evidence type="ECO:0000256" key="1">
    <source>
        <dbReference type="SAM" id="MobiDB-lite"/>
    </source>
</evidence>
<dbReference type="PANTHER" id="PTHR42976:SF1">
    <property type="entry name" value="GH18 DOMAIN-CONTAINING PROTEIN-RELATED"/>
    <property type="match status" value="1"/>
</dbReference>
<protein>
    <recommendedName>
        <fullName evidence="3">Chitin-binding type-2 domain-containing protein</fullName>
    </recommendedName>
</protein>
<dbReference type="SUPFAM" id="SSF57625">
    <property type="entry name" value="Invertebrate chitin-binding proteins"/>
    <property type="match status" value="1"/>
</dbReference>
<keyword evidence="2" id="KW-0812">Transmembrane</keyword>
<dbReference type="InterPro" id="IPR036508">
    <property type="entry name" value="Chitin-bd_dom_sf"/>
</dbReference>
<dbReference type="PROSITE" id="PS50940">
    <property type="entry name" value="CHIT_BIND_II"/>
    <property type="match status" value="1"/>
</dbReference>
<sequence length="920" mass="102010">MSFLLHLRSFLINWMAWTILLLLYGPPLLLLTAWRYLINFLATRLHSDYSVCTPNDTLLVHETPDKQPILTGGFCVCVLGKIDSEKLKTLFDQLFLSQENFSMYENLYCDLVKWGGYLFKRQIVLGRLKLENHFQERTLTSGEDFKVVVASWFQEKFQKGLPLWQMMVLHGVEEKGGQSQDYFLFKAHHVLMDGYSFVHILDKLTGVTSPPPGGEEEEDKQGKTFWQELKILWSVPEVVGSFTLPNISFSSKFPESKPLSKFEMLPMACGTCDLEPVREIRRKLGQDLRFPAIIYGLQIGAMRQCLLNSKLVEGDAIPEHVLLSTSLPVLKGNSHPRNKLTNHWSGGYVKIPLKTASAKERILECNKSLELLMKREGTYITWKYLAFLLWLFPTWFHRIVDKLDVVKLCKYRSSMSCIPQSCNVQYKLLGLPVEHIYHAPLMKDAFLTAVLLGCSSSHHNQVDFSLFGHPDWFPDQDAMNTVMSQYMRKELEVLAINAAACQHGNLVPDPNNCANYIQCNHNEEMVRPCPAGLHFNPSASTCDWPQNVQCGGDGGEEESSTSEGGSSSGGWSSSTFPSAQVQITTTTWTSTTTAPDVGGGEEESSSTVTIPETSPSLPPPPPLPPSSSSSPRFAPYFDVNMDGPSLTKVYAKTGQKDFTLAFALGSSEGCKPKWGGANDINDPEILGPVRELQKLGGHFIVATGGAMGPYFEHLCSTVDELASAYKIVLDAVGTNHIDVDVEATIDNDRVNQALAQVQKERPNTTVSYTLMVQAEDYGLTPILGTEVLRNAKKNGVQVNIVNPMTMEFGGPSKDFGDSVIGAAKSVLQQMKGIWPEKGEKELKKMLGVTPMLGRNFNGKIFTQEHAKKLVSWANENQIGLLAFWSVGRDNGGCAGGGISPSCSSIAQGDYEFIKIFQGFK</sequence>
<reference evidence="4 5" key="1">
    <citation type="submission" date="2024-08" db="EMBL/GenBank/DDBJ databases">
        <authorList>
            <person name="Cucini C."/>
            <person name="Frati F."/>
        </authorList>
    </citation>
    <scope>NUCLEOTIDE SEQUENCE [LARGE SCALE GENOMIC DNA]</scope>
</reference>
<feature type="compositionally biased region" description="Low complexity" evidence="1">
    <location>
        <begin position="561"/>
        <end position="574"/>
    </location>
</feature>
<feature type="transmembrane region" description="Helical" evidence="2">
    <location>
        <begin position="12"/>
        <end position="37"/>
    </location>
</feature>
<keyword evidence="5" id="KW-1185">Reference proteome</keyword>
<organism evidence="4 5">
    <name type="scientific">Orchesella dallaii</name>
    <dbReference type="NCBI Taxonomy" id="48710"/>
    <lineage>
        <taxon>Eukaryota</taxon>
        <taxon>Metazoa</taxon>
        <taxon>Ecdysozoa</taxon>
        <taxon>Arthropoda</taxon>
        <taxon>Hexapoda</taxon>
        <taxon>Collembola</taxon>
        <taxon>Entomobryomorpha</taxon>
        <taxon>Entomobryoidea</taxon>
        <taxon>Orchesellidae</taxon>
        <taxon>Orchesellinae</taxon>
        <taxon>Orchesella</taxon>
    </lineage>
</organism>
<accession>A0ABP1Q4F7</accession>
<dbReference type="InterPro" id="IPR002557">
    <property type="entry name" value="Chitin-bd_dom"/>
</dbReference>
<dbReference type="PANTHER" id="PTHR42976">
    <property type="entry name" value="BIFUNCTIONAL CHITINASE/LYSOZYME-RELATED"/>
    <property type="match status" value="1"/>
</dbReference>
<dbReference type="EMBL" id="CAXLJM020000019">
    <property type="protein sequence ID" value="CAL8085517.1"/>
    <property type="molecule type" value="Genomic_DNA"/>
</dbReference>
<feature type="domain" description="Chitin-binding type-2" evidence="3">
    <location>
        <begin position="498"/>
        <end position="552"/>
    </location>
</feature>
<evidence type="ECO:0000313" key="4">
    <source>
        <dbReference type="EMBL" id="CAL8085517.1"/>
    </source>
</evidence>
<gene>
    <name evidence="4" type="ORF">ODALV1_LOCUS6139</name>
</gene>
<evidence type="ECO:0000313" key="5">
    <source>
        <dbReference type="Proteomes" id="UP001642540"/>
    </source>
</evidence>
<dbReference type="Gene3D" id="2.170.140.10">
    <property type="entry name" value="Chitin binding domain"/>
    <property type="match status" value="1"/>
</dbReference>